<evidence type="ECO:0000256" key="1">
    <source>
        <dbReference type="ARBA" id="ARBA00023125"/>
    </source>
</evidence>
<proteinExistence type="predicted"/>
<dbReference type="EMBL" id="JBHTBH010000008">
    <property type="protein sequence ID" value="MFC7329661.1"/>
    <property type="molecule type" value="Genomic_DNA"/>
</dbReference>
<dbReference type="Gene3D" id="1.10.357.10">
    <property type="entry name" value="Tetracycline Repressor, domain 2"/>
    <property type="match status" value="1"/>
</dbReference>
<dbReference type="SUPFAM" id="SSF46689">
    <property type="entry name" value="Homeodomain-like"/>
    <property type="match status" value="1"/>
</dbReference>
<feature type="DNA-binding region" description="H-T-H motif" evidence="2">
    <location>
        <begin position="39"/>
        <end position="58"/>
    </location>
</feature>
<evidence type="ECO:0000256" key="2">
    <source>
        <dbReference type="PROSITE-ProRule" id="PRU00335"/>
    </source>
</evidence>
<dbReference type="Pfam" id="PF00440">
    <property type="entry name" value="TetR_N"/>
    <property type="match status" value="1"/>
</dbReference>
<dbReference type="InterPro" id="IPR041483">
    <property type="entry name" value="TetR_C_34"/>
</dbReference>
<name>A0ABW2KKC6_9ACTN</name>
<organism evidence="4 5">
    <name type="scientific">Marinactinospora rubrisoli</name>
    <dbReference type="NCBI Taxonomy" id="2715399"/>
    <lineage>
        <taxon>Bacteria</taxon>
        <taxon>Bacillati</taxon>
        <taxon>Actinomycetota</taxon>
        <taxon>Actinomycetes</taxon>
        <taxon>Streptosporangiales</taxon>
        <taxon>Nocardiopsidaceae</taxon>
        <taxon>Marinactinospora</taxon>
    </lineage>
</organism>
<dbReference type="Proteomes" id="UP001596540">
    <property type="component" value="Unassembled WGS sequence"/>
</dbReference>
<gene>
    <name evidence="4" type="ORF">ACFQRF_18170</name>
</gene>
<dbReference type="PROSITE" id="PS50977">
    <property type="entry name" value="HTH_TETR_2"/>
    <property type="match status" value="1"/>
</dbReference>
<dbReference type="InterPro" id="IPR009057">
    <property type="entry name" value="Homeodomain-like_sf"/>
</dbReference>
<protein>
    <submittedName>
        <fullName evidence="4">TetR family transcriptional regulator</fullName>
    </submittedName>
</protein>
<reference evidence="5" key="1">
    <citation type="journal article" date="2019" name="Int. J. Syst. Evol. Microbiol.">
        <title>The Global Catalogue of Microorganisms (GCM) 10K type strain sequencing project: providing services to taxonomists for standard genome sequencing and annotation.</title>
        <authorList>
            <consortium name="The Broad Institute Genomics Platform"/>
            <consortium name="The Broad Institute Genome Sequencing Center for Infectious Disease"/>
            <person name="Wu L."/>
            <person name="Ma J."/>
        </authorList>
    </citation>
    <scope>NUCLEOTIDE SEQUENCE [LARGE SCALE GENOMIC DNA]</scope>
    <source>
        <strain evidence="5">CGMCC 4.7382</strain>
    </source>
</reference>
<evidence type="ECO:0000313" key="4">
    <source>
        <dbReference type="EMBL" id="MFC7329661.1"/>
    </source>
</evidence>
<evidence type="ECO:0000259" key="3">
    <source>
        <dbReference type="PROSITE" id="PS50977"/>
    </source>
</evidence>
<evidence type="ECO:0000313" key="5">
    <source>
        <dbReference type="Proteomes" id="UP001596540"/>
    </source>
</evidence>
<comment type="caution">
    <text evidence="4">The sequence shown here is derived from an EMBL/GenBank/DDBJ whole genome shotgun (WGS) entry which is preliminary data.</text>
</comment>
<dbReference type="PRINTS" id="PR00455">
    <property type="entry name" value="HTHTETR"/>
</dbReference>
<dbReference type="Pfam" id="PF17929">
    <property type="entry name" value="TetR_C_34"/>
    <property type="match status" value="1"/>
</dbReference>
<dbReference type="PANTHER" id="PTHR30055:SF178">
    <property type="entry name" value="POSSIBLE TRANSCRIPTIONAL REGULATORY PROTEIN"/>
    <property type="match status" value="1"/>
</dbReference>
<dbReference type="InterPro" id="IPR050109">
    <property type="entry name" value="HTH-type_TetR-like_transc_reg"/>
</dbReference>
<dbReference type="PANTHER" id="PTHR30055">
    <property type="entry name" value="HTH-TYPE TRANSCRIPTIONAL REGULATOR RUTR"/>
    <property type="match status" value="1"/>
</dbReference>
<feature type="domain" description="HTH tetR-type" evidence="3">
    <location>
        <begin position="16"/>
        <end position="76"/>
    </location>
</feature>
<keyword evidence="5" id="KW-1185">Reference proteome</keyword>
<keyword evidence="1 2" id="KW-0238">DNA-binding</keyword>
<accession>A0ABW2KKC6</accession>
<sequence>MSKPSFLRARRPEHKEQRRVAILAAAEELAATSGVRRVSLGQVADVVGLAKSNVVRYFGTREEIFLALGAIQWRAWAEDVTDRLAHEADVVAALTEPFADRPLLCDLLGQLSSTVEHNVSLTAAYEFKSTVHAINADVAAAILRARPDLTEKEATDLVGAALTISGALYPIAHPPATIAALYEQHPELAAACPSFLPTLQRVLAALVAGLPTLRD</sequence>
<dbReference type="InterPro" id="IPR001647">
    <property type="entry name" value="HTH_TetR"/>
</dbReference>
<dbReference type="RefSeq" id="WP_379872305.1">
    <property type="nucleotide sequence ID" value="NZ_JBHTBH010000008.1"/>
</dbReference>